<evidence type="ECO:0000259" key="18">
    <source>
        <dbReference type="SMART" id="SM01263"/>
    </source>
</evidence>
<dbReference type="Gene3D" id="1.25.40.320">
    <property type="entry name" value="Peptidase M1, leukotriene A4 hydrolase/aminopeptidase C-terminal domain"/>
    <property type="match status" value="1"/>
</dbReference>
<dbReference type="Pfam" id="PF17900">
    <property type="entry name" value="Peptidase_M1_N"/>
    <property type="match status" value="1"/>
</dbReference>
<dbReference type="InterPro" id="IPR001930">
    <property type="entry name" value="Peptidase_M1"/>
</dbReference>
<dbReference type="FunFam" id="1.10.390.10:FF:000003">
    <property type="entry name" value="Leukotriene A(4) hydrolase"/>
    <property type="match status" value="1"/>
</dbReference>
<evidence type="ECO:0000256" key="3">
    <source>
        <dbReference type="ARBA" id="ARBA00004496"/>
    </source>
</evidence>
<dbReference type="FunFam" id="3.30.2010.30:FF:000001">
    <property type="entry name" value="Leukotriene A(4) hydrolase"/>
    <property type="match status" value="1"/>
</dbReference>
<dbReference type="GO" id="GO:0004301">
    <property type="term" value="F:epoxide hydrolase activity"/>
    <property type="evidence" value="ECO:0007669"/>
    <property type="project" value="UniProtKB-EC"/>
</dbReference>
<dbReference type="Proteomes" id="UP001153076">
    <property type="component" value="Unassembled WGS sequence"/>
</dbReference>
<feature type="active site" description="Proton donor" evidence="15">
    <location>
        <position position="392"/>
    </location>
</feature>
<dbReference type="Gene3D" id="1.10.390.10">
    <property type="entry name" value="Neutral Protease Domain 2"/>
    <property type="match status" value="1"/>
</dbReference>
<reference evidence="19" key="1">
    <citation type="submission" date="2022-04" db="EMBL/GenBank/DDBJ databases">
        <title>Carnegiea gigantea Genome sequencing and assembly v2.</title>
        <authorList>
            <person name="Copetti D."/>
            <person name="Sanderson M.J."/>
            <person name="Burquez A."/>
            <person name="Wojciechowski M.F."/>
        </authorList>
    </citation>
    <scope>NUCLEOTIDE SEQUENCE</scope>
    <source>
        <strain evidence="19">SGP5-SGP5p</strain>
        <tissue evidence="19">Aerial part</tissue>
    </source>
</reference>
<feature type="domain" description="Peptidase M1 leukotriene A4 hydrolase/aminopeptidase C-terminal" evidence="18">
    <location>
        <begin position="468"/>
        <end position="608"/>
    </location>
</feature>
<dbReference type="EC" id="3.3.2.10" evidence="5"/>
<dbReference type="GO" id="GO:0008270">
    <property type="term" value="F:zinc ion binding"/>
    <property type="evidence" value="ECO:0007669"/>
    <property type="project" value="InterPro"/>
</dbReference>
<organism evidence="19 20">
    <name type="scientific">Carnegiea gigantea</name>
    <dbReference type="NCBI Taxonomy" id="171969"/>
    <lineage>
        <taxon>Eukaryota</taxon>
        <taxon>Viridiplantae</taxon>
        <taxon>Streptophyta</taxon>
        <taxon>Embryophyta</taxon>
        <taxon>Tracheophyta</taxon>
        <taxon>Spermatophyta</taxon>
        <taxon>Magnoliopsida</taxon>
        <taxon>eudicotyledons</taxon>
        <taxon>Gunneridae</taxon>
        <taxon>Pentapetalae</taxon>
        <taxon>Caryophyllales</taxon>
        <taxon>Cactineae</taxon>
        <taxon>Cactaceae</taxon>
        <taxon>Cactoideae</taxon>
        <taxon>Echinocereeae</taxon>
        <taxon>Carnegiea</taxon>
    </lineage>
</organism>
<dbReference type="PRINTS" id="PR00756">
    <property type="entry name" value="ALADIPTASE"/>
</dbReference>
<feature type="binding site" evidence="17">
    <location>
        <position position="308"/>
    </location>
    <ligand>
        <name>Zn(2+)</name>
        <dbReference type="ChEBI" id="CHEBI:29105"/>
        <note>catalytic</note>
    </ligand>
</feature>
<dbReference type="GO" id="GO:0008237">
    <property type="term" value="F:metallopeptidase activity"/>
    <property type="evidence" value="ECO:0007669"/>
    <property type="project" value="UniProtKB-KW"/>
</dbReference>
<keyword evidence="11" id="KW-0482">Metalloprotease</keyword>
<dbReference type="Pfam" id="PF01433">
    <property type="entry name" value="Peptidase_M1"/>
    <property type="match status" value="1"/>
</dbReference>
<protein>
    <recommendedName>
        <fullName evidence="14">Leucine aminopeptidase</fullName>
        <ecNumber evidence="5">3.3.2.10</ecNumber>
    </recommendedName>
    <alternativeName>
        <fullName evidence="12">Epoxide hydrolase</fullName>
    </alternativeName>
    <alternativeName>
        <fullName evidence="13">Leukotriene A-4 hydrolase homolog</fullName>
    </alternativeName>
</protein>
<dbReference type="InterPro" id="IPR038502">
    <property type="entry name" value="M1_LTA-4_hydro/amino_C_sf"/>
</dbReference>
<comment type="catalytic activity">
    <reaction evidence="1">
        <text>an epoxide + H2O = an ethanediol</text>
        <dbReference type="Rhea" id="RHEA:19037"/>
        <dbReference type="ChEBI" id="CHEBI:15377"/>
        <dbReference type="ChEBI" id="CHEBI:32955"/>
        <dbReference type="ChEBI" id="CHEBI:140594"/>
        <dbReference type="EC" id="3.3.2.10"/>
    </reaction>
</comment>
<keyword evidence="20" id="KW-1185">Reference proteome</keyword>
<dbReference type="SUPFAM" id="SSF48371">
    <property type="entry name" value="ARM repeat"/>
    <property type="match status" value="1"/>
</dbReference>
<gene>
    <name evidence="19" type="ORF">Cgig2_014005</name>
</gene>
<comment type="similarity">
    <text evidence="4">Belongs to the peptidase M1 family.</text>
</comment>
<dbReference type="GO" id="GO:0006508">
    <property type="term" value="P:proteolysis"/>
    <property type="evidence" value="ECO:0007669"/>
    <property type="project" value="UniProtKB-KW"/>
</dbReference>
<dbReference type="InterPro" id="IPR049980">
    <property type="entry name" value="LTA4H_cat"/>
</dbReference>
<evidence type="ECO:0000256" key="6">
    <source>
        <dbReference type="ARBA" id="ARBA00022490"/>
    </source>
</evidence>
<evidence type="ECO:0000256" key="2">
    <source>
        <dbReference type="ARBA" id="ARBA00002142"/>
    </source>
</evidence>
<evidence type="ECO:0000256" key="17">
    <source>
        <dbReference type="PIRSR" id="PIRSR634015-3"/>
    </source>
</evidence>
<dbReference type="InterPro" id="IPR014782">
    <property type="entry name" value="Peptidase_M1_dom"/>
</dbReference>
<feature type="binding site" evidence="16">
    <location>
        <begin position="561"/>
        <end position="563"/>
    </location>
    <ligand>
        <name>a peptide</name>
        <dbReference type="ChEBI" id="CHEBI:60466"/>
    </ligand>
</feature>
<evidence type="ECO:0000256" key="8">
    <source>
        <dbReference type="ARBA" id="ARBA00022723"/>
    </source>
</evidence>
<dbReference type="Gene3D" id="2.60.40.1730">
    <property type="entry name" value="tricorn interacting facor f3 domain"/>
    <property type="match status" value="1"/>
</dbReference>
<evidence type="ECO:0000256" key="4">
    <source>
        <dbReference type="ARBA" id="ARBA00010136"/>
    </source>
</evidence>
<keyword evidence="6" id="KW-0963">Cytoplasm</keyword>
<dbReference type="AlphaFoldDB" id="A0A9Q1KYJ5"/>
<dbReference type="InterPro" id="IPR042097">
    <property type="entry name" value="Aminopeptidase_N-like_N_sf"/>
</dbReference>
<dbReference type="OrthoDB" id="79562at2759"/>
<keyword evidence="10 17" id="KW-0862">Zinc</keyword>
<feature type="binding site" evidence="16">
    <location>
        <begin position="128"/>
        <end position="130"/>
    </location>
    <ligand>
        <name>a peptide</name>
        <dbReference type="ChEBI" id="CHEBI:60466"/>
    </ligand>
</feature>
<dbReference type="GO" id="GO:0005829">
    <property type="term" value="C:cytosol"/>
    <property type="evidence" value="ECO:0007669"/>
    <property type="project" value="TreeGrafter"/>
</dbReference>
<dbReference type="CDD" id="cd09599">
    <property type="entry name" value="M1_LTA4H"/>
    <property type="match status" value="1"/>
</dbReference>
<evidence type="ECO:0000256" key="15">
    <source>
        <dbReference type="PIRSR" id="PIRSR634015-1"/>
    </source>
</evidence>
<evidence type="ECO:0000256" key="10">
    <source>
        <dbReference type="ARBA" id="ARBA00022833"/>
    </source>
</evidence>
<proteinExistence type="inferred from homology"/>
<dbReference type="PANTHER" id="PTHR45726">
    <property type="entry name" value="LEUKOTRIENE A-4 HYDROLASE"/>
    <property type="match status" value="1"/>
</dbReference>
<evidence type="ECO:0000313" key="20">
    <source>
        <dbReference type="Proteomes" id="UP001153076"/>
    </source>
</evidence>
<evidence type="ECO:0000256" key="16">
    <source>
        <dbReference type="PIRSR" id="PIRSR634015-2"/>
    </source>
</evidence>
<dbReference type="SUPFAM" id="SSF55486">
    <property type="entry name" value="Metalloproteases ('zincins'), catalytic domain"/>
    <property type="match status" value="1"/>
</dbReference>
<evidence type="ECO:0000256" key="14">
    <source>
        <dbReference type="ARBA" id="ARBA00071930"/>
    </source>
</evidence>
<evidence type="ECO:0000256" key="13">
    <source>
        <dbReference type="ARBA" id="ARBA00031416"/>
    </source>
</evidence>
<dbReference type="Gene3D" id="3.30.2010.30">
    <property type="match status" value="1"/>
</dbReference>
<evidence type="ECO:0000256" key="12">
    <source>
        <dbReference type="ARBA" id="ARBA00030177"/>
    </source>
</evidence>
<sequence>MAPIDPHSYTDSTHPFTTHISLSLYFDFSSSTILSSALLSLSSPHTGPLFLDTRSLSISSVIDPQTRTPIPFSLSSEPDLIKGSLLTLSLSDQSQVLISFTTSPNSSALQWLAPPQTFNKTSPFVYTQCQAIHARSIFPCQDTPAARIKYSARLNIPRPLSAVMSARHVERRMPVAGEAATACDDSMWCAEDRVVEEFVMEQPIPPYLFAFAVGEIGYREVGPRTRVYAESVPSVLDAAAREFAGTEDMIRQGEMLFGPYEWERFDLLVLPPSFPYGGMENPRMVFLTPTVIKGDASGAQVVAHELAHSWTGNLITNKNNEHFWLNEGFTTYAERRIVEVVQGEDRAALNTGIGWRGLNDEMERFKDNMEFTKLKTKQEGVDPDDVYSQVPYEKGFQFLWRIERQIGRPAFDEFLKKYIATFKFQSIDTETFLDFLKANVPGIEKEIDLELWAEGTGIPPDALEPVSNIYTKIVSLAQEFKNGRMPTEDEVADWGGQEWELYLENLPKSVEASQILALDARYHLAESKDYEVKVAFLQLAISAKCRDYYGEVERTLKGVGRMKYLRPLYTYLVQGNSKEEEKVLAKRVFAEAKECYHPIAQGVVEAILSKHV</sequence>
<comment type="function">
    <text evidence="2">Aminopeptidase that preferentially cleaves di- and tripeptides. Also has low epoxide hydrolase activity (in vitro). Can hydrolyze the epoxide leukotriene LTA(4) but it forms preferentially 5,6-dihydroxy-7,9,11,14-eicosatetraenoic acid rather than the cytokine leukotriene B(4) as the product compared to the homologous mammalian enzyme (in vitro).</text>
</comment>
<name>A0A9Q1KYJ5_9CARY</name>
<feature type="binding site" evidence="17">
    <location>
        <position position="304"/>
    </location>
    <ligand>
        <name>Zn(2+)</name>
        <dbReference type="ChEBI" id="CHEBI:29105"/>
        <note>catalytic</note>
    </ligand>
</feature>
<accession>A0A9Q1KYJ5</accession>
<dbReference type="InterPro" id="IPR015211">
    <property type="entry name" value="Peptidase_M1_C"/>
</dbReference>
<evidence type="ECO:0000256" key="11">
    <source>
        <dbReference type="ARBA" id="ARBA00023049"/>
    </source>
</evidence>
<dbReference type="SUPFAM" id="SSF63737">
    <property type="entry name" value="Leukotriene A4 hydrolase N-terminal domain"/>
    <property type="match status" value="1"/>
</dbReference>
<feature type="binding site" evidence="16">
    <location>
        <begin position="275"/>
        <end position="280"/>
    </location>
    <ligand>
        <name>a peptide</name>
        <dbReference type="ChEBI" id="CHEBI:60466"/>
    </ligand>
</feature>
<dbReference type="InterPro" id="IPR045357">
    <property type="entry name" value="Aminopeptidase_N-like_N"/>
</dbReference>
<evidence type="ECO:0000256" key="9">
    <source>
        <dbReference type="ARBA" id="ARBA00022801"/>
    </source>
</evidence>
<keyword evidence="8 17" id="KW-0479">Metal-binding</keyword>
<comment type="caution">
    <text evidence="19">The sequence shown here is derived from an EMBL/GenBank/DDBJ whole genome shotgun (WGS) entry which is preliminary data.</text>
</comment>
<dbReference type="SMART" id="SM01263">
    <property type="entry name" value="Leuk-A4-hydro_C"/>
    <property type="match status" value="1"/>
</dbReference>
<dbReference type="InterPro" id="IPR027268">
    <property type="entry name" value="Peptidase_M4/M1_CTD_sf"/>
</dbReference>
<dbReference type="EMBL" id="JAKOGI010000010">
    <property type="protein sequence ID" value="KAJ8451233.1"/>
    <property type="molecule type" value="Genomic_DNA"/>
</dbReference>
<evidence type="ECO:0000256" key="5">
    <source>
        <dbReference type="ARBA" id="ARBA00013006"/>
    </source>
</evidence>
<feature type="binding site" evidence="17">
    <location>
        <position position="327"/>
    </location>
    <ligand>
        <name>Zn(2+)</name>
        <dbReference type="ChEBI" id="CHEBI:29105"/>
        <note>catalytic</note>
    </ligand>
</feature>
<feature type="active site" description="Proton acceptor" evidence="15">
    <location>
        <position position="305"/>
    </location>
</feature>
<evidence type="ECO:0000256" key="1">
    <source>
        <dbReference type="ARBA" id="ARBA00001268"/>
    </source>
</evidence>
<keyword evidence="9" id="KW-0378">Hydrolase</keyword>
<comment type="subcellular location">
    <subcellularLocation>
        <location evidence="3">Cytoplasm</location>
    </subcellularLocation>
</comment>
<dbReference type="PANTHER" id="PTHR45726:SF3">
    <property type="entry name" value="LEUKOTRIENE A-4 HYDROLASE"/>
    <property type="match status" value="1"/>
</dbReference>
<dbReference type="InterPro" id="IPR034015">
    <property type="entry name" value="M1_LTA4H"/>
</dbReference>
<keyword evidence="7" id="KW-0645">Protease</keyword>
<dbReference type="Pfam" id="PF09127">
    <property type="entry name" value="Leuk-A4-hydro_C"/>
    <property type="match status" value="1"/>
</dbReference>
<evidence type="ECO:0000256" key="7">
    <source>
        <dbReference type="ARBA" id="ARBA00022670"/>
    </source>
</evidence>
<dbReference type="InterPro" id="IPR016024">
    <property type="entry name" value="ARM-type_fold"/>
</dbReference>
<evidence type="ECO:0000313" key="19">
    <source>
        <dbReference type="EMBL" id="KAJ8451233.1"/>
    </source>
</evidence>
<comment type="cofactor">
    <cofactor evidence="17">
        <name>Zn(2+)</name>
        <dbReference type="ChEBI" id="CHEBI:29105"/>
    </cofactor>
    <text evidence="17">Binds 1 zinc ion per subunit.</text>
</comment>